<name>A0A1G1UZJ2_9BACT</name>
<evidence type="ECO:0000313" key="4">
    <source>
        <dbReference type="Proteomes" id="UP000177967"/>
    </source>
</evidence>
<dbReference type="Pfam" id="PF20803">
    <property type="entry name" value="PaaX_M"/>
    <property type="match status" value="1"/>
</dbReference>
<dbReference type="PANTHER" id="PTHR30319">
    <property type="entry name" value="PHENYLACETIC ACID REGULATOR-RELATED TRANSCRIPTIONAL REPRESSOR"/>
    <property type="match status" value="1"/>
</dbReference>
<dbReference type="PANTHER" id="PTHR30319:SF1">
    <property type="entry name" value="TRANSCRIPTIONAL REPRESSOR PAAX"/>
    <property type="match status" value="1"/>
</dbReference>
<dbReference type="AlphaFoldDB" id="A0A1G1UZJ2"/>
<sequence length="264" mass="30083">MAKLELKKITGGLVGTATDLVLFSLFYSLEIGLGGSRSLTMGGAQCAGERAWESVAELERQRFERALRQLKDKGLITSSLDSTQIAITKMGRERLSRLIPAYQEKRPWNGVFYVITYDIPTKHNKERNLLRIFLKKIGCGLLQESVWVTPYNHSYILKEFIEERGLQGTILVSSLGKGGAIGEYKFAELIEKVYKLSKLSERYREFIDGAKHQPRNKSYLVSLFLSILRDDPQLPFGILPKDWEGMRAYEVFQKLALHFDNARA</sequence>
<dbReference type="GO" id="GO:0006351">
    <property type="term" value="P:DNA-templated transcription"/>
    <property type="evidence" value="ECO:0007669"/>
    <property type="project" value="TreeGrafter"/>
</dbReference>
<dbReference type="InterPro" id="IPR013225">
    <property type="entry name" value="PaaX_C"/>
</dbReference>
<proteinExistence type="predicted"/>
<feature type="domain" description="Transcriptional repressor PaaX-like C-terminal" evidence="1">
    <location>
        <begin position="219"/>
        <end position="261"/>
    </location>
</feature>
<gene>
    <name evidence="3" type="ORF">A2782_03995</name>
</gene>
<dbReference type="Gene3D" id="3.30.70.2650">
    <property type="match status" value="1"/>
</dbReference>
<dbReference type="InterPro" id="IPR048846">
    <property type="entry name" value="PaaX-like_central"/>
</dbReference>
<evidence type="ECO:0000259" key="2">
    <source>
        <dbReference type="Pfam" id="PF20803"/>
    </source>
</evidence>
<dbReference type="Proteomes" id="UP000177967">
    <property type="component" value="Unassembled WGS sequence"/>
</dbReference>
<evidence type="ECO:0000259" key="1">
    <source>
        <dbReference type="Pfam" id="PF08223"/>
    </source>
</evidence>
<dbReference type="STRING" id="1797513.A2782_03995"/>
<dbReference type="Gene3D" id="1.20.58.1460">
    <property type="match status" value="1"/>
</dbReference>
<comment type="caution">
    <text evidence="3">The sequence shown here is derived from an EMBL/GenBank/DDBJ whole genome shotgun (WGS) entry which is preliminary data.</text>
</comment>
<reference evidence="3 4" key="1">
    <citation type="journal article" date="2016" name="Nat. Commun.">
        <title>Thousands of microbial genomes shed light on interconnected biogeochemical processes in an aquifer system.</title>
        <authorList>
            <person name="Anantharaman K."/>
            <person name="Brown C.T."/>
            <person name="Hug L.A."/>
            <person name="Sharon I."/>
            <person name="Castelle C.J."/>
            <person name="Probst A.J."/>
            <person name="Thomas B.C."/>
            <person name="Singh A."/>
            <person name="Wilkins M.J."/>
            <person name="Karaoz U."/>
            <person name="Brodie E.L."/>
            <person name="Williams K.H."/>
            <person name="Hubbard S.S."/>
            <person name="Banfield J.F."/>
        </authorList>
    </citation>
    <scope>NUCLEOTIDE SEQUENCE [LARGE SCALE GENOMIC DNA]</scope>
</reference>
<dbReference type="SUPFAM" id="SSF143430">
    <property type="entry name" value="TTP0101/SSO1404-like"/>
    <property type="match status" value="1"/>
</dbReference>
<protein>
    <submittedName>
        <fullName evidence="3">Uncharacterized protein</fullName>
    </submittedName>
</protein>
<feature type="domain" description="Transcriptional repressor PaaX-like central Cas2-like" evidence="2">
    <location>
        <begin position="106"/>
        <end position="170"/>
    </location>
</feature>
<dbReference type="Pfam" id="PF08223">
    <property type="entry name" value="PaaX_C"/>
    <property type="match status" value="1"/>
</dbReference>
<dbReference type="EMBL" id="MHBW01000025">
    <property type="protein sequence ID" value="OGY08562.1"/>
    <property type="molecule type" value="Genomic_DNA"/>
</dbReference>
<evidence type="ECO:0000313" key="3">
    <source>
        <dbReference type="EMBL" id="OGY08562.1"/>
    </source>
</evidence>
<organism evidence="3 4">
    <name type="scientific">Candidatus Blackburnbacteria bacterium RIFCSPHIGHO2_01_FULL_43_15b</name>
    <dbReference type="NCBI Taxonomy" id="1797513"/>
    <lineage>
        <taxon>Bacteria</taxon>
        <taxon>Candidatus Blackburniibacteriota</taxon>
    </lineage>
</organism>
<accession>A0A1G1UZJ2</accession>